<evidence type="ECO:0000313" key="11">
    <source>
        <dbReference type="Proteomes" id="UP000183832"/>
    </source>
</evidence>
<dbReference type="Pfam" id="PF15361">
    <property type="entry name" value="RIC3"/>
    <property type="match status" value="1"/>
</dbReference>
<dbReference type="GO" id="GO:0045202">
    <property type="term" value="C:synapse"/>
    <property type="evidence" value="ECO:0007669"/>
    <property type="project" value="GOC"/>
</dbReference>
<dbReference type="STRING" id="568069.A0A1J1ICU2"/>
<dbReference type="InterPro" id="IPR026160">
    <property type="entry name" value="Ric3"/>
</dbReference>
<dbReference type="GO" id="GO:0043025">
    <property type="term" value="C:neuronal cell body"/>
    <property type="evidence" value="ECO:0007669"/>
    <property type="project" value="TreeGrafter"/>
</dbReference>
<gene>
    <name evidence="10" type="primary">putative RIC-3</name>
    <name evidence="10" type="ORF">CLUMA_CG010956</name>
</gene>
<protein>
    <submittedName>
        <fullName evidence="10">CLUMA_CG010956, isoform A</fullName>
    </submittedName>
</protein>
<dbReference type="AlphaFoldDB" id="A0A1J1ICU2"/>
<dbReference type="GO" id="GO:0034394">
    <property type="term" value="P:protein localization to cell surface"/>
    <property type="evidence" value="ECO:0007669"/>
    <property type="project" value="TreeGrafter"/>
</dbReference>
<name>A0A1J1ICU2_9DIPT</name>
<feature type="transmembrane region" description="Helical" evidence="8">
    <location>
        <begin position="145"/>
        <end position="166"/>
    </location>
</feature>
<keyword evidence="6 8" id="KW-0472">Membrane</keyword>
<reference evidence="10 11" key="1">
    <citation type="submission" date="2015-04" db="EMBL/GenBank/DDBJ databases">
        <authorList>
            <person name="Syromyatnikov M.Y."/>
            <person name="Popov V.N."/>
        </authorList>
    </citation>
    <scope>NUCLEOTIDE SEQUENCE [LARGE SCALE GENOMIC DNA]</scope>
</reference>
<dbReference type="InterPro" id="IPR032763">
    <property type="entry name" value="RIC3_N"/>
</dbReference>
<feature type="domain" description="Resistance to inhibitors of cholinesterase protein 3 N-terminal" evidence="9">
    <location>
        <begin position="27"/>
        <end position="195"/>
    </location>
</feature>
<organism evidence="10 11">
    <name type="scientific">Clunio marinus</name>
    <dbReference type="NCBI Taxonomy" id="568069"/>
    <lineage>
        <taxon>Eukaryota</taxon>
        <taxon>Metazoa</taxon>
        <taxon>Ecdysozoa</taxon>
        <taxon>Arthropoda</taxon>
        <taxon>Hexapoda</taxon>
        <taxon>Insecta</taxon>
        <taxon>Pterygota</taxon>
        <taxon>Neoptera</taxon>
        <taxon>Endopterygota</taxon>
        <taxon>Diptera</taxon>
        <taxon>Nematocera</taxon>
        <taxon>Chironomoidea</taxon>
        <taxon>Chironomidae</taxon>
        <taxon>Clunio</taxon>
    </lineage>
</organism>
<dbReference type="GO" id="GO:0043005">
    <property type="term" value="C:neuron projection"/>
    <property type="evidence" value="ECO:0007669"/>
    <property type="project" value="TreeGrafter"/>
</dbReference>
<evidence type="ECO:0000256" key="4">
    <source>
        <dbReference type="ARBA" id="ARBA00022824"/>
    </source>
</evidence>
<dbReference type="EMBL" id="CVRI01000047">
    <property type="protein sequence ID" value="CRK97570.1"/>
    <property type="molecule type" value="Genomic_DNA"/>
</dbReference>
<comment type="subcellular location">
    <subcellularLocation>
        <location evidence="1">Endoplasmic reticulum membrane</location>
    </subcellularLocation>
</comment>
<accession>A0A1J1ICU2</accession>
<evidence type="ECO:0000256" key="8">
    <source>
        <dbReference type="SAM" id="Phobius"/>
    </source>
</evidence>
<evidence type="ECO:0000256" key="2">
    <source>
        <dbReference type="ARBA" id="ARBA00008538"/>
    </source>
</evidence>
<feature type="transmembrane region" description="Helical" evidence="8">
    <location>
        <begin position="21"/>
        <end position="40"/>
    </location>
</feature>
<keyword evidence="11" id="KW-1185">Reference proteome</keyword>
<sequence>MRTNRPTTAAEEMGLGPKKTFLVLFTVVGCIAILFPKIFYPMLMGAGGAKDHSRGPPNLLKQERPPYLSEIVIPGMQERGRAIPPHSVSIIERPGRPGGLPSRPGMIERRPGSPMVQGQPGPNMRAAAYQAQTQSQPKAQGPTSIIMPIYTFGIVAFFIFTISKLVMKKLNKNQSQPIESDPVFVEKVFRQTQPDAKKKLGWKDHNAIYTAIQGIIDATNDQLREIEKECAENNSEHFDNNSERSNAHKSEHEETDEDTLKESSVMSDDLSKLDHDENEKEKSKEPSEHDIEIEKRLSHLKEAMHIKSVENDENSDFKSIFLEGELPHDPQILVSATETETKTEKISNYAKELADDEAVILSGKMTISLISLTNNDEEKNGVLDEEQHTTTNNVA</sequence>
<dbReference type="PANTHER" id="PTHR21723:SF3">
    <property type="entry name" value="PROTEIN RIC-3"/>
    <property type="match status" value="1"/>
</dbReference>
<dbReference type="GO" id="GO:0005789">
    <property type="term" value="C:endoplasmic reticulum membrane"/>
    <property type="evidence" value="ECO:0007669"/>
    <property type="project" value="UniProtKB-SubCell"/>
</dbReference>
<dbReference type="Proteomes" id="UP000183832">
    <property type="component" value="Unassembled WGS sequence"/>
</dbReference>
<proteinExistence type="inferred from homology"/>
<evidence type="ECO:0000256" key="7">
    <source>
        <dbReference type="SAM" id="MobiDB-lite"/>
    </source>
</evidence>
<comment type="similarity">
    <text evidence="2">Belongs to the ric-3 family.</text>
</comment>
<dbReference type="GO" id="GO:0007271">
    <property type="term" value="P:synaptic transmission, cholinergic"/>
    <property type="evidence" value="ECO:0007669"/>
    <property type="project" value="TreeGrafter"/>
</dbReference>
<evidence type="ECO:0000256" key="1">
    <source>
        <dbReference type="ARBA" id="ARBA00004586"/>
    </source>
</evidence>
<evidence type="ECO:0000256" key="3">
    <source>
        <dbReference type="ARBA" id="ARBA00022692"/>
    </source>
</evidence>
<keyword evidence="3 8" id="KW-0812">Transmembrane</keyword>
<evidence type="ECO:0000259" key="9">
    <source>
        <dbReference type="Pfam" id="PF15361"/>
    </source>
</evidence>
<dbReference type="OrthoDB" id="10070774at2759"/>
<evidence type="ECO:0000313" key="10">
    <source>
        <dbReference type="EMBL" id="CRK97570.1"/>
    </source>
</evidence>
<dbReference type="PANTHER" id="PTHR21723">
    <property type="entry name" value="RESISTANCE TO INHIBITORS OF CHOLINESTERASE PROTEIN 3 RIC3"/>
    <property type="match status" value="1"/>
</dbReference>
<feature type="region of interest" description="Disordered" evidence="7">
    <location>
        <begin position="231"/>
        <end position="292"/>
    </location>
</feature>
<feature type="compositionally biased region" description="Basic and acidic residues" evidence="7">
    <location>
        <begin position="269"/>
        <end position="292"/>
    </location>
</feature>
<feature type="compositionally biased region" description="Basic and acidic residues" evidence="7">
    <location>
        <begin position="231"/>
        <end position="252"/>
    </location>
</feature>
<keyword evidence="4" id="KW-0256">Endoplasmic reticulum</keyword>
<keyword evidence="5 8" id="KW-1133">Transmembrane helix</keyword>
<evidence type="ECO:0000256" key="6">
    <source>
        <dbReference type="ARBA" id="ARBA00023136"/>
    </source>
</evidence>
<dbReference type="PROSITE" id="PS51257">
    <property type="entry name" value="PROKAR_LIPOPROTEIN"/>
    <property type="match status" value="1"/>
</dbReference>
<evidence type="ECO:0000256" key="5">
    <source>
        <dbReference type="ARBA" id="ARBA00022989"/>
    </source>
</evidence>